<feature type="coiled-coil region" evidence="4">
    <location>
        <begin position="877"/>
        <end position="936"/>
    </location>
</feature>
<evidence type="ECO:0000256" key="4">
    <source>
        <dbReference type="SAM" id="Coils"/>
    </source>
</evidence>
<dbReference type="InterPro" id="IPR016132">
    <property type="entry name" value="Phyto_chromo_attachment"/>
</dbReference>
<dbReference type="PROSITE" id="PS50046">
    <property type="entry name" value="PHYTOCHROME_2"/>
    <property type="match status" value="4"/>
</dbReference>
<keyword evidence="1 3" id="KW-0807">Transducer</keyword>
<feature type="domain" description="HAMP" evidence="8">
    <location>
        <begin position="841"/>
        <end position="892"/>
    </location>
</feature>
<evidence type="ECO:0000259" key="8">
    <source>
        <dbReference type="PROSITE" id="PS50885"/>
    </source>
</evidence>
<dbReference type="GO" id="GO:0007165">
    <property type="term" value="P:signal transduction"/>
    <property type="evidence" value="ECO:0007669"/>
    <property type="project" value="UniProtKB-KW"/>
</dbReference>
<dbReference type="OrthoDB" id="419276at2"/>
<proteinExistence type="inferred from homology"/>
<feature type="compositionally biased region" description="Polar residues" evidence="5">
    <location>
        <begin position="1"/>
        <end position="14"/>
    </location>
</feature>
<gene>
    <name evidence="9" type="ORF">DA73_0400022405</name>
</gene>
<sequence>MTSELNSIKNGNGRTNHRTRKASMPSTTIENKEQPSFPTGKADFNNSIYTEMSEPISENTLSHLRQEVMAIAQQMEQASNIDDLCKTTVTSIRSILAADRVVIYQFDSAEEGFVVKESVGRGFTPGMRDSMPLVIFGFDRTSDYEQQSVISFENIETAQLTPDQRKLWGQFQIKASLNLPLQLNGTVWGVLAVQQCSEPRIWKETEIITLQQLAHKFLICFQPAQFQKLLEQAKEQEQLVARITQKINQSLNLDNLLRLGTAEIRSFLKCDRVGVYRFNEDWTGEFIAESVGAGWISIVDEQSRDNRLKGKLTEYSHCNVKSLSPVTPSNPDTYLRDTKGGKYTRGERFTQVNDIYAMGYSPCYLEVLEKYQCRAYIVVPLFVDGRLWGLLSAYQNSNIRIWQEWEINFMLQLSLPLSMAVQQMEAQLKIEESSRQIAKSAAREQALARITTRLSRTMDLEAIFRLSGQGRENLAGERIETIFKIATQETRQMLNCSRVALYQFHPNWSGRFVAESTASGWNRLLEIIPIIEDTFLQETQGGRYKDNDTLVVNDIYTTGHASCHVELLEQMEARAYMIVPVFAGDLLWGLLGAYQNDKPRVWEKGELSSLIQVGIQVGIALKQVKYLEEVRQQSERLAKLAERETNFVQFIFKIGQRIVERLQQKNFNPDSLFRSITQELRQLLNVDRVAIYHFNPDWSGEFIVEDVGSGYLKLAGTDMAVIVDPVLQESSGGRYRKNEPSAIDDINLSADLTFGRETLEQWGAKAYIAAPLFKGEQQLWGLLLTYQNNAPRHWEEGEVNLLIQVATQLGIVLQQSEYLEQLEIQSQQLSEAAQREKQANEALQQEVAQLLSAVQPALQGDLTVRAPVAGDEVGKIADTYNNTLENLRKLVMQVQQASQAVASTSQNSESSIVELANQAQQQFQALSQAATQIQEMVASTEAVATSARQVEEAVQKTNQTVKEGETAMNKTVDGITAIRETVAETSKRIRRLSESGQKVSRVVSLISSFTTQTQILALNAAIEATKAGEHGRGFAVVADEVRSLAGQSAEATAEIEELVQEIQAGTAEVAAAMDTGIQQVVEGTKLVTEVRQQLNAIVGATTQISELVERITQTTQVQNQQSQSITQAMTDVAAIANKTSADSIKLSACFKELLAMAQDLQRSASQFKVARTSLNEQVVANG</sequence>
<dbReference type="PROSITE" id="PS50885">
    <property type="entry name" value="HAMP"/>
    <property type="match status" value="1"/>
</dbReference>
<dbReference type="InterPro" id="IPR029016">
    <property type="entry name" value="GAF-like_dom_sf"/>
</dbReference>
<dbReference type="CDD" id="cd11386">
    <property type="entry name" value="MCP_signal"/>
    <property type="match status" value="1"/>
</dbReference>
<dbReference type="PANTHER" id="PTHR32089:SF114">
    <property type="entry name" value="METHYL-ACCEPTING CHEMOTAXIS PROTEIN MCPB"/>
    <property type="match status" value="1"/>
</dbReference>
<evidence type="ECO:0000256" key="2">
    <source>
        <dbReference type="ARBA" id="ARBA00029447"/>
    </source>
</evidence>
<dbReference type="GO" id="GO:0016020">
    <property type="term" value="C:membrane"/>
    <property type="evidence" value="ECO:0007669"/>
    <property type="project" value="InterPro"/>
</dbReference>
<dbReference type="Gene3D" id="3.30.450.40">
    <property type="match status" value="4"/>
</dbReference>
<keyword evidence="4" id="KW-0175">Coiled coil</keyword>
<feature type="domain" description="Phytochrome chromophore attachment site" evidence="6">
    <location>
        <begin position="478"/>
        <end position="616"/>
    </location>
</feature>
<feature type="region of interest" description="Disordered" evidence="5">
    <location>
        <begin position="1"/>
        <end position="41"/>
    </location>
</feature>
<dbReference type="InterPro" id="IPR004090">
    <property type="entry name" value="Chemotax_Me-accpt_rcpt"/>
</dbReference>
<feature type="domain" description="Methyl-accepting transducer" evidence="7">
    <location>
        <begin position="897"/>
        <end position="1133"/>
    </location>
</feature>
<dbReference type="PROSITE" id="PS50111">
    <property type="entry name" value="CHEMOTAXIS_TRANSDUC_2"/>
    <property type="match status" value="1"/>
</dbReference>
<organism evidence="9 10">
    <name type="scientific">Tolypothrix bouteillei VB521301</name>
    <dbReference type="NCBI Taxonomy" id="1479485"/>
    <lineage>
        <taxon>Bacteria</taxon>
        <taxon>Bacillati</taxon>
        <taxon>Cyanobacteriota</taxon>
        <taxon>Cyanophyceae</taxon>
        <taxon>Nostocales</taxon>
        <taxon>Tolypothrichaceae</taxon>
        <taxon>Tolypothrix</taxon>
    </lineage>
</organism>
<feature type="coiled-coil region" evidence="4">
    <location>
        <begin position="819"/>
        <end position="853"/>
    </location>
</feature>
<evidence type="ECO:0000259" key="6">
    <source>
        <dbReference type="PROSITE" id="PS50046"/>
    </source>
</evidence>
<dbReference type="InterPro" id="IPR003018">
    <property type="entry name" value="GAF"/>
</dbReference>
<feature type="domain" description="Phytochrome chromophore attachment site" evidence="6">
    <location>
        <begin position="252"/>
        <end position="416"/>
    </location>
</feature>
<feature type="domain" description="Phytochrome chromophore attachment site" evidence="6">
    <location>
        <begin position="80"/>
        <end position="216"/>
    </location>
</feature>
<dbReference type="Proteomes" id="UP000029738">
    <property type="component" value="Unassembled WGS sequence"/>
</dbReference>
<evidence type="ECO:0000313" key="9">
    <source>
        <dbReference type="EMBL" id="KAF3887934.1"/>
    </source>
</evidence>
<comment type="caution">
    <text evidence="9">The sequence shown here is derived from an EMBL/GenBank/DDBJ whole genome shotgun (WGS) entry which is preliminary data.</text>
</comment>
<dbReference type="Pfam" id="PF01590">
    <property type="entry name" value="GAF"/>
    <property type="match status" value="4"/>
</dbReference>
<dbReference type="InterPro" id="IPR003660">
    <property type="entry name" value="HAMP_dom"/>
</dbReference>
<evidence type="ECO:0000259" key="7">
    <source>
        <dbReference type="PROSITE" id="PS50111"/>
    </source>
</evidence>
<dbReference type="RefSeq" id="WP_050045284.1">
    <property type="nucleotide sequence ID" value="NZ_JHEG04000001.1"/>
</dbReference>
<dbReference type="CDD" id="cd06225">
    <property type="entry name" value="HAMP"/>
    <property type="match status" value="1"/>
</dbReference>
<dbReference type="SUPFAM" id="SSF55781">
    <property type="entry name" value="GAF domain-like"/>
    <property type="match status" value="4"/>
</dbReference>
<dbReference type="PRINTS" id="PR00260">
    <property type="entry name" value="CHEMTRNSDUCR"/>
</dbReference>
<reference evidence="9" key="1">
    <citation type="journal article" date="2015" name="Genome Announc.">
        <title>Draft Genome Sequence of Tolypothrix boutellei Strain VB521301.</title>
        <authorList>
            <person name="Chandrababunaidu M.M."/>
            <person name="Singh D."/>
            <person name="Sen D."/>
            <person name="Bhan S."/>
            <person name="Das S."/>
            <person name="Gupta A."/>
            <person name="Adhikary S.P."/>
            <person name="Tripathy S."/>
        </authorList>
    </citation>
    <scope>NUCLEOTIDE SEQUENCE</scope>
    <source>
        <strain evidence="9">VB521301</strain>
    </source>
</reference>
<dbReference type="SUPFAM" id="SSF58104">
    <property type="entry name" value="Methyl-accepting chemotaxis protein (MCP) signaling domain"/>
    <property type="match status" value="1"/>
</dbReference>
<dbReference type="SMART" id="SM00065">
    <property type="entry name" value="GAF"/>
    <property type="match status" value="4"/>
</dbReference>
<feature type="coiled-coil region" evidence="4">
    <location>
        <begin position="1041"/>
        <end position="1068"/>
    </location>
</feature>
<dbReference type="Gene3D" id="1.10.287.950">
    <property type="entry name" value="Methyl-accepting chemotaxis protein"/>
    <property type="match status" value="1"/>
</dbReference>
<feature type="domain" description="Phytochrome chromophore attachment site" evidence="6">
    <location>
        <begin position="668"/>
        <end position="808"/>
    </location>
</feature>
<comment type="similarity">
    <text evidence="2">Belongs to the methyl-accepting chemotaxis (MCP) protein family.</text>
</comment>
<feature type="compositionally biased region" description="Polar residues" evidence="5">
    <location>
        <begin position="24"/>
        <end position="37"/>
    </location>
</feature>
<keyword evidence="10" id="KW-1185">Reference proteome</keyword>
<dbReference type="GO" id="GO:0006935">
    <property type="term" value="P:chemotaxis"/>
    <property type="evidence" value="ECO:0007669"/>
    <property type="project" value="InterPro"/>
</dbReference>
<dbReference type="GO" id="GO:0004888">
    <property type="term" value="F:transmembrane signaling receptor activity"/>
    <property type="evidence" value="ECO:0007669"/>
    <property type="project" value="InterPro"/>
</dbReference>
<dbReference type="EMBL" id="JHEG04000001">
    <property type="protein sequence ID" value="KAF3887934.1"/>
    <property type="molecule type" value="Genomic_DNA"/>
</dbReference>
<dbReference type="PANTHER" id="PTHR32089">
    <property type="entry name" value="METHYL-ACCEPTING CHEMOTAXIS PROTEIN MCPB"/>
    <property type="match status" value="1"/>
</dbReference>
<name>A0A8S9T8C4_9CYAN</name>
<reference evidence="9" key="2">
    <citation type="submission" date="2019-11" db="EMBL/GenBank/DDBJ databases">
        <title>Improved Assembly of Tolypothrix boutellei genome.</title>
        <authorList>
            <person name="Sarangi A.N."/>
            <person name="Mukherjee M."/>
            <person name="Ghosh S."/>
            <person name="Singh D."/>
            <person name="Das A."/>
            <person name="Kant S."/>
            <person name="Prusty A."/>
            <person name="Tripathy S."/>
        </authorList>
    </citation>
    <scope>NUCLEOTIDE SEQUENCE</scope>
    <source>
        <strain evidence="9">VB521301</strain>
    </source>
</reference>
<dbReference type="SMART" id="SM00283">
    <property type="entry name" value="MA"/>
    <property type="match status" value="1"/>
</dbReference>
<dbReference type="AlphaFoldDB" id="A0A8S9T8C4"/>
<protein>
    <submittedName>
        <fullName evidence="9">GAF domain-containing protein</fullName>
    </submittedName>
</protein>
<dbReference type="SMART" id="SM00304">
    <property type="entry name" value="HAMP"/>
    <property type="match status" value="1"/>
</dbReference>
<evidence type="ECO:0000256" key="5">
    <source>
        <dbReference type="SAM" id="MobiDB-lite"/>
    </source>
</evidence>
<evidence type="ECO:0000313" key="10">
    <source>
        <dbReference type="Proteomes" id="UP000029738"/>
    </source>
</evidence>
<dbReference type="Pfam" id="PF00015">
    <property type="entry name" value="MCPsignal"/>
    <property type="match status" value="1"/>
</dbReference>
<evidence type="ECO:0000256" key="1">
    <source>
        <dbReference type="ARBA" id="ARBA00023224"/>
    </source>
</evidence>
<accession>A0A8S9T8C4</accession>
<evidence type="ECO:0000256" key="3">
    <source>
        <dbReference type="PROSITE-ProRule" id="PRU00284"/>
    </source>
</evidence>
<dbReference type="InterPro" id="IPR004089">
    <property type="entry name" value="MCPsignal_dom"/>
</dbReference>